<evidence type="ECO:0000256" key="1">
    <source>
        <dbReference type="ARBA" id="ARBA00009059"/>
    </source>
</evidence>
<dbReference type="EC" id="2.1.1.244" evidence="5"/>
<evidence type="ECO:0000256" key="7">
    <source>
        <dbReference type="ARBA" id="ARBA00043129"/>
    </source>
</evidence>
<evidence type="ECO:0000256" key="3">
    <source>
        <dbReference type="ARBA" id="ARBA00022679"/>
    </source>
</evidence>
<dbReference type="EMBL" id="LSRX01000629">
    <property type="protein sequence ID" value="OLP92255.1"/>
    <property type="molecule type" value="Genomic_DNA"/>
</dbReference>
<dbReference type="PANTHER" id="PTHR12753:SF0">
    <property type="entry name" value="ALPHA N-TERMINAL PROTEIN METHYLTRANSFERASE 1"/>
    <property type="match status" value="1"/>
</dbReference>
<dbReference type="OMA" id="YDSARCH"/>
<evidence type="ECO:0000256" key="9">
    <source>
        <dbReference type="ARBA" id="ARBA00047885"/>
    </source>
</evidence>
<evidence type="ECO:0000256" key="5">
    <source>
        <dbReference type="ARBA" id="ARBA00039112"/>
    </source>
</evidence>
<organism evidence="11 12">
    <name type="scientific">Symbiodinium microadriaticum</name>
    <name type="common">Dinoflagellate</name>
    <name type="synonym">Zooxanthella microadriatica</name>
    <dbReference type="NCBI Taxonomy" id="2951"/>
    <lineage>
        <taxon>Eukaryota</taxon>
        <taxon>Sar</taxon>
        <taxon>Alveolata</taxon>
        <taxon>Dinophyceae</taxon>
        <taxon>Suessiales</taxon>
        <taxon>Symbiodiniaceae</taxon>
        <taxon>Symbiodinium</taxon>
    </lineage>
</organism>
<comment type="catalytic activity">
    <reaction evidence="9">
        <text>N-terminal L-prolyl-L-prolyl-L-lysyl-[protein] + 2 S-adenosyl-L-methionine = N-terminal N,N-dimethyl-L-prolyl-L-prolyl-L-lysyl-[protein] + 2 S-adenosyl-L-homocysteine + 2 H(+)</text>
        <dbReference type="Rhea" id="RHEA:54736"/>
        <dbReference type="Rhea" id="RHEA-COMP:13787"/>
        <dbReference type="Rhea" id="RHEA-COMP:13974"/>
        <dbReference type="ChEBI" id="CHEBI:15378"/>
        <dbReference type="ChEBI" id="CHEBI:57856"/>
        <dbReference type="ChEBI" id="CHEBI:59789"/>
        <dbReference type="ChEBI" id="CHEBI:138059"/>
        <dbReference type="ChEBI" id="CHEBI:138318"/>
        <dbReference type="EC" id="2.1.1.244"/>
    </reaction>
</comment>
<evidence type="ECO:0000256" key="10">
    <source>
        <dbReference type="ARBA" id="ARBA00048167"/>
    </source>
</evidence>
<evidence type="ECO:0000256" key="6">
    <source>
        <dbReference type="ARBA" id="ARBA00039449"/>
    </source>
</evidence>
<reference evidence="11 12" key="1">
    <citation type="submission" date="2016-02" db="EMBL/GenBank/DDBJ databases">
        <title>Genome analysis of coral dinoflagellate symbionts highlights evolutionary adaptations to a symbiotic lifestyle.</title>
        <authorList>
            <person name="Aranda M."/>
            <person name="Li Y."/>
            <person name="Liew Y.J."/>
            <person name="Baumgarten S."/>
            <person name="Simakov O."/>
            <person name="Wilson M."/>
            <person name="Piel J."/>
            <person name="Ashoor H."/>
            <person name="Bougouffa S."/>
            <person name="Bajic V.B."/>
            <person name="Ryu T."/>
            <person name="Ravasi T."/>
            <person name="Bayer T."/>
            <person name="Micklem G."/>
            <person name="Kim H."/>
            <person name="Bhak J."/>
            <person name="Lajeunesse T.C."/>
            <person name="Voolstra C.R."/>
        </authorList>
    </citation>
    <scope>NUCLEOTIDE SEQUENCE [LARGE SCALE GENOMIC DNA]</scope>
    <source>
        <strain evidence="11 12">CCMP2467</strain>
    </source>
</reference>
<evidence type="ECO:0000256" key="4">
    <source>
        <dbReference type="ARBA" id="ARBA00022691"/>
    </source>
</evidence>
<evidence type="ECO:0000256" key="8">
    <source>
        <dbReference type="ARBA" id="ARBA00047306"/>
    </source>
</evidence>
<keyword evidence="3 11" id="KW-0808">Transferase</keyword>
<dbReference type="PANTHER" id="PTHR12753">
    <property type="entry name" value="AD-003 - RELATED"/>
    <property type="match status" value="1"/>
</dbReference>
<name>A0A1Q9DAU4_SYMMI</name>
<keyword evidence="2 11" id="KW-0489">Methyltransferase</keyword>
<protein>
    <recommendedName>
        <fullName evidence="6">Alpha N-terminal protein methyltransferase 1</fullName>
        <ecNumber evidence="5">2.1.1.244</ecNumber>
    </recommendedName>
    <alternativeName>
        <fullName evidence="7">X-Pro-Lys N-terminal protein methyltransferase 1</fullName>
    </alternativeName>
</protein>
<keyword evidence="12" id="KW-1185">Reference proteome</keyword>
<comment type="similarity">
    <text evidence="1">Belongs to the methyltransferase superfamily. NTM1 family.</text>
</comment>
<keyword evidence="4" id="KW-0949">S-adenosyl-L-methionine</keyword>
<dbReference type="InterPro" id="IPR019410">
    <property type="entry name" value="Methyltransf_16"/>
</dbReference>
<dbReference type="GO" id="GO:0071885">
    <property type="term" value="F:N-terminal protein N-methyltransferase activity"/>
    <property type="evidence" value="ECO:0007669"/>
    <property type="project" value="UniProtKB-EC"/>
</dbReference>
<accession>A0A1Q9DAU4</accession>
<dbReference type="InterPro" id="IPR008576">
    <property type="entry name" value="MeTrfase_NTM1"/>
</dbReference>
<dbReference type="GO" id="GO:0032259">
    <property type="term" value="P:methylation"/>
    <property type="evidence" value="ECO:0007669"/>
    <property type="project" value="UniProtKB-KW"/>
</dbReference>
<gene>
    <name evidence="11" type="ORF">AK812_SmicGene25969</name>
</gene>
<dbReference type="AlphaFoldDB" id="A0A1Q9DAU4"/>
<evidence type="ECO:0000313" key="12">
    <source>
        <dbReference type="Proteomes" id="UP000186817"/>
    </source>
</evidence>
<sequence length="584" mass="64802">MGVHSQVQPIQVSITLPWAENSDSFELLLGSESILVSSAAVQYDSARCHARRILVGIGTFEVEISPEGAEVFVGRVVDNSGTLARFRKGQVTLRLTREWKHGDLRNLGGSSWDVILPMAAPEGNLQLQAMPYEGFSSRGAVGARLWPCSLLVAAYIRRLYAYNPEQLRARLLELGSGSGLCGLVAAAHGATVVLSDGDARVLPLLQRNVAEYARRAGAPRPHVLRVDFANTADVEAVLEQFDRFDFVIASDVLYEHRLVSPFFRAATKLLRTSEALEKSIPTILVAVELRPCGVDLAVAIQEEGQRHGFAVSDVTGQLRMWVLTPPDELQVPPLEERHRLYVVSVQPATLEPEQAARLRPYQPWQVEGKEEWYSRSLEYWSQQEASCCGVLGGHPETSHLDLEGSAAFLNMLQTKNFDTALDCGAGIGRITEGLLLRRCTIVDLLEPCRQLLEEARGRLGGHSNKSYGSARHFLELSLQDTGELPDRYDLIWVQWVLLYLTDADVVETLQRLRRSLSPCGLLVVKENCLLNNSPGLVDQRDASITRSGRCMRDLFAQAGLKLVAEETQKDWPMNLLPVMMFALR</sequence>
<dbReference type="GO" id="GO:0005737">
    <property type="term" value="C:cytoplasm"/>
    <property type="evidence" value="ECO:0007669"/>
    <property type="project" value="TreeGrafter"/>
</dbReference>
<dbReference type="Pfam" id="PF05891">
    <property type="entry name" value="Methyltransf_PK"/>
    <property type="match status" value="1"/>
</dbReference>
<evidence type="ECO:0000256" key="2">
    <source>
        <dbReference type="ARBA" id="ARBA00022603"/>
    </source>
</evidence>
<evidence type="ECO:0000313" key="11">
    <source>
        <dbReference type="EMBL" id="OLP92255.1"/>
    </source>
</evidence>
<comment type="catalytic activity">
    <reaction evidence="8">
        <text>N-terminal L-seryl-L-prolyl-L-lysyl-[protein] + 3 S-adenosyl-L-methionine = N-terminal N,N,N-trimethyl-L-seryl-L-prolyl-L-lysyl-[protein] + 3 S-adenosyl-L-homocysteine + 3 H(+)</text>
        <dbReference type="Rhea" id="RHEA:54724"/>
        <dbReference type="Rhea" id="RHEA-COMP:13789"/>
        <dbReference type="Rhea" id="RHEA-COMP:13973"/>
        <dbReference type="ChEBI" id="CHEBI:15378"/>
        <dbReference type="ChEBI" id="CHEBI:57856"/>
        <dbReference type="ChEBI" id="CHEBI:59789"/>
        <dbReference type="ChEBI" id="CHEBI:138061"/>
        <dbReference type="ChEBI" id="CHEBI:138317"/>
        <dbReference type="EC" id="2.1.1.244"/>
    </reaction>
</comment>
<dbReference type="InterPro" id="IPR029063">
    <property type="entry name" value="SAM-dependent_MTases_sf"/>
</dbReference>
<dbReference type="CDD" id="cd02440">
    <property type="entry name" value="AdoMet_MTases"/>
    <property type="match status" value="2"/>
</dbReference>
<comment type="caution">
    <text evidence="11">The sequence shown here is derived from an EMBL/GenBank/DDBJ whole genome shotgun (WGS) entry which is preliminary data.</text>
</comment>
<dbReference type="OrthoDB" id="1298661at2759"/>
<comment type="catalytic activity">
    <reaction evidence="10">
        <text>N-terminal L-alanyl-L-prolyl-L-lysyl-[protein] + 3 S-adenosyl-L-methionine = N-terminal N,N,N-trimethyl-L-alanyl-L-prolyl-L-lysyl-[protein] + 3 S-adenosyl-L-homocysteine + 3 H(+)</text>
        <dbReference type="Rhea" id="RHEA:54712"/>
        <dbReference type="Rhea" id="RHEA-COMP:13785"/>
        <dbReference type="Rhea" id="RHEA-COMP:13971"/>
        <dbReference type="ChEBI" id="CHEBI:15378"/>
        <dbReference type="ChEBI" id="CHEBI:57856"/>
        <dbReference type="ChEBI" id="CHEBI:59789"/>
        <dbReference type="ChEBI" id="CHEBI:138057"/>
        <dbReference type="ChEBI" id="CHEBI:138315"/>
        <dbReference type="EC" id="2.1.1.244"/>
    </reaction>
</comment>
<dbReference type="Gene3D" id="3.40.50.150">
    <property type="entry name" value="Vaccinia Virus protein VP39"/>
    <property type="match status" value="2"/>
</dbReference>
<proteinExistence type="inferred from homology"/>
<dbReference type="Pfam" id="PF10294">
    <property type="entry name" value="Methyltransf_16"/>
    <property type="match status" value="1"/>
</dbReference>
<dbReference type="SUPFAM" id="SSF53335">
    <property type="entry name" value="S-adenosyl-L-methionine-dependent methyltransferases"/>
    <property type="match status" value="2"/>
</dbReference>
<dbReference type="Proteomes" id="UP000186817">
    <property type="component" value="Unassembled WGS sequence"/>
</dbReference>